<feature type="transmembrane region" description="Helical" evidence="7">
    <location>
        <begin position="164"/>
        <end position="186"/>
    </location>
</feature>
<gene>
    <name evidence="8" type="ORF">HMPREF1555_00892</name>
</gene>
<evidence type="ECO:0008006" key="10">
    <source>
        <dbReference type="Google" id="ProtNLM"/>
    </source>
</evidence>
<proteinExistence type="inferred from homology"/>
<feature type="transmembrane region" description="Helical" evidence="7">
    <location>
        <begin position="37"/>
        <end position="59"/>
    </location>
</feature>
<evidence type="ECO:0000256" key="1">
    <source>
        <dbReference type="ARBA" id="ARBA00004651"/>
    </source>
</evidence>
<dbReference type="AlphaFoldDB" id="A0A0E2LRJ6"/>
<dbReference type="EMBL" id="AWUW01000063">
    <property type="protein sequence ID" value="ERJ67026.1"/>
    <property type="molecule type" value="Genomic_DNA"/>
</dbReference>
<keyword evidence="5 7" id="KW-1133">Transmembrane helix</keyword>
<dbReference type="GO" id="GO:0005886">
    <property type="term" value="C:plasma membrane"/>
    <property type="evidence" value="ECO:0007669"/>
    <property type="project" value="UniProtKB-SubCell"/>
</dbReference>
<evidence type="ECO:0000256" key="7">
    <source>
        <dbReference type="SAM" id="Phobius"/>
    </source>
</evidence>
<evidence type="ECO:0000256" key="3">
    <source>
        <dbReference type="ARBA" id="ARBA00022475"/>
    </source>
</evidence>
<dbReference type="Pfam" id="PF03601">
    <property type="entry name" value="Cons_hypoth698"/>
    <property type="match status" value="1"/>
</dbReference>
<dbReference type="PANTHER" id="PTHR30106:SF1">
    <property type="entry name" value="UPF0324 MEMBRANE PROTEIN FN0533"/>
    <property type="match status" value="1"/>
</dbReference>
<dbReference type="InterPro" id="IPR018383">
    <property type="entry name" value="UPF0324_pro"/>
</dbReference>
<protein>
    <recommendedName>
        <fullName evidence="10">Sulfate exporter family transporter</fullName>
    </recommendedName>
</protein>
<feature type="transmembrane region" description="Helical" evidence="7">
    <location>
        <begin position="312"/>
        <end position="333"/>
    </location>
</feature>
<feature type="transmembrane region" description="Helical" evidence="7">
    <location>
        <begin position="71"/>
        <end position="91"/>
    </location>
</feature>
<dbReference type="HOGENOM" id="CLU_033541_2_0_10"/>
<dbReference type="PATRIC" id="fig|1227271.3.peg.778"/>
<evidence type="ECO:0000256" key="5">
    <source>
        <dbReference type="ARBA" id="ARBA00022989"/>
    </source>
</evidence>
<feature type="transmembrane region" description="Helical" evidence="7">
    <location>
        <begin position="12"/>
        <end position="31"/>
    </location>
</feature>
<organism evidence="8 9">
    <name type="scientific">Porphyromonas gingivalis F0570</name>
    <dbReference type="NCBI Taxonomy" id="1227271"/>
    <lineage>
        <taxon>Bacteria</taxon>
        <taxon>Pseudomonadati</taxon>
        <taxon>Bacteroidota</taxon>
        <taxon>Bacteroidia</taxon>
        <taxon>Bacteroidales</taxon>
        <taxon>Porphyromonadaceae</taxon>
        <taxon>Porphyromonas</taxon>
    </lineage>
</organism>
<evidence type="ECO:0000313" key="9">
    <source>
        <dbReference type="Proteomes" id="UP000016630"/>
    </source>
</evidence>
<dbReference type="PANTHER" id="PTHR30106">
    <property type="entry name" value="INNER MEMBRANE PROTEIN YEIH-RELATED"/>
    <property type="match status" value="1"/>
</dbReference>
<keyword evidence="3" id="KW-1003">Cell membrane</keyword>
<keyword evidence="4 7" id="KW-0812">Transmembrane</keyword>
<comment type="similarity">
    <text evidence="2">Belongs to the UPF0324 family.</text>
</comment>
<accession>A0A0E2LRJ6</accession>
<evidence type="ECO:0000313" key="8">
    <source>
        <dbReference type="EMBL" id="ERJ67026.1"/>
    </source>
</evidence>
<feature type="transmembrane region" description="Helical" evidence="7">
    <location>
        <begin position="131"/>
        <end position="152"/>
    </location>
</feature>
<comment type="caution">
    <text evidence="8">The sequence shown here is derived from an EMBL/GenBank/DDBJ whole genome shotgun (WGS) entry which is preliminary data.</text>
</comment>
<dbReference type="Proteomes" id="UP000016630">
    <property type="component" value="Unassembled WGS sequence"/>
</dbReference>
<evidence type="ECO:0000256" key="4">
    <source>
        <dbReference type="ARBA" id="ARBA00022692"/>
    </source>
</evidence>
<reference evidence="8 9" key="1">
    <citation type="submission" date="2013-06" db="EMBL/GenBank/DDBJ databases">
        <authorList>
            <person name="Weinstock G."/>
            <person name="Sodergren E."/>
            <person name="Lobos E.A."/>
            <person name="Fulton L."/>
            <person name="Fulton R."/>
            <person name="Courtney L."/>
            <person name="Fronick C."/>
            <person name="O'Laughlin M."/>
            <person name="Godfrey J."/>
            <person name="Wilson R.M."/>
            <person name="Miner T."/>
            <person name="Farmer C."/>
            <person name="Delehaunty K."/>
            <person name="Cordes M."/>
            <person name="Minx P."/>
            <person name="Tomlinson C."/>
            <person name="Chen J."/>
            <person name="Wollam A."/>
            <person name="Pepin K.H."/>
            <person name="Bhonagiri V."/>
            <person name="Zhang X."/>
            <person name="Warren W."/>
            <person name="Mitreva M."/>
            <person name="Mardis E.R."/>
            <person name="Wilson R.K."/>
        </authorList>
    </citation>
    <scope>NUCLEOTIDE SEQUENCE [LARGE SCALE GENOMIC DNA]</scope>
    <source>
        <strain evidence="8 9">F0570</strain>
    </source>
</reference>
<name>A0A0E2LRJ6_PORGN</name>
<feature type="transmembrane region" description="Helical" evidence="7">
    <location>
        <begin position="97"/>
        <end position="119"/>
    </location>
</feature>
<evidence type="ECO:0000256" key="2">
    <source>
        <dbReference type="ARBA" id="ARBA00007977"/>
    </source>
</evidence>
<evidence type="ECO:0000256" key="6">
    <source>
        <dbReference type="ARBA" id="ARBA00023136"/>
    </source>
</evidence>
<feature type="transmembrane region" description="Helical" evidence="7">
    <location>
        <begin position="254"/>
        <end position="274"/>
    </location>
</feature>
<sequence>MNTNNPKSHISRIAYPAIIVFLILTLLGSLVERFHSFTSWLTPPVALLMGLAYALIFGSTHRRANKLGSKVLLQYSVVGLGFGMNLGESLASGRDGMMFTIISVFVSVFGTLLLGWFIGRKILQMNRNTSALISAGTAICGGSAIAAVGPILKAEEHEMSVALGTVFLLNAVALFIFPSIGHWLALDQQQFGTWAAIAIHDTSSVVGAGSAYGEEALRVATTIKLTRALWIVPLTLVFSFVYKTKGAKRFPVPLFILFFIGAIILNTYLLEAYFPEVGRFVASLARKGLTLSLFFIGASLTKEVIASVSVRALLQGLFLWILISVGSLAFILLI</sequence>
<dbReference type="RefSeq" id="WP_021664492.1">
    <property type="nucleotide sequence ID" value="NZ_KI259157.1"/>
</dbReference>
<comment type="subcellular location">
    <subcellularLocation>
        <location evidence="1">Cell membrane</location>
        <topology evidence="1">Multi-pass membrane protein</topology>
    </subcellularLocation>
</comment>
<keyword evidence="6 7" id="KW-0472">Membrane</keyword>